<accession>A0A7W7Q756</accession>
<protein>
    <submittedName>
        <fullName evidence="7">Quercetin dioxygenase-like cupin family protein</fullName>
    </submittedName>
</protein>
<dbReference type="RefSeq" id="WP_184812374.1">
    <property type="nucleotide sequence ID" value="NZ_JACHJQ010000004.1"/>
</dbReference>
<evidence type="ECO:0000256" key="3">
    <source>
        <dbReference type="ARBA" id="ARBA00022964"/>
    </source>
</evidence>
<sequence>MFAVPANTIASSSVAPTVHPALVARAYAADRARWAHLLRYDPDERFAVLVEATDEQEIWLMSWLPGQETDHHDHGNATGAFTVVSGSLTEHVLHRGVALSLSAGQSRVFGPGYAHHVRNEGPDPAVTLHVYRGTRTNRAVFGGLAPLGASRT</sequence>
<comment type="similarity">
    <text evidence="1">Belongs to the cysteine dioxygenase family.</text>
</comment>
<evidence type="ECO:0000256" key="5">
    <source>
        <dbReference type="ARBA" id="ARBA00023004"/>
    </source>
</evidence>
<keyword evidence="2 6" id="KW-0479">Metal-binding</keyword>
<feature type="binding site" evidence="6">
    <location>
        <position position="72"/>
    </location>
    <ligand>
        <name>Fe cation</name>
        <dbReference type="ChEBI" id="CHEBI:24875"/>
        <note>catalytic</note>
    </ligand>
</feature>
<dbReference type="CDD" id="cd10548">
    <property type="entry name" value="cupin_CDO"/>
    <property type="match status" value="1"/>
</dbReference>
<reference evidence="7 8" key="1">
    <citation type="submission" date="2020-08" db="EMBL/GenBank/DDBJ databases">
        <title>Genomic Encyclopedia of Type Strains, Phase III (KMG-III): the genomes of soil and plant-associated and newly described type strains.</title>
        <authorList>
            <person name="Whitman W."/>
        </authorList>
    </citation>
    <scope>NUCLEOTIDE SEQUENCE [LARGE SCALE GENOMIC DNA]</scope>
    <source>
        <strain evidence="7 8">CECT 8960</strain>
    </source>
</reference>
<dbReference type="PANTHER" id="PTHR12918:SF1">
    <property type="entry name" value="CYSTEINE DIOXYGENASE TYPE 1"/>
    <property type="match status" value="1"/>
</dbReference>
<organism evidence="7 8">
    <name type="scientific">Actinophytocola algeriensis</name>
    <dbReference type="NCBI Taxonomy" id="1768010"/>
    <lineage>
        <taxon>Bacteria</taxon>
        <taxon>Bacillati</taxon>
        <taxon>Actinomycetota</taxon>
        <taxon>Actinomycetes</taxon>
        <taxon>Pseudonocardiales</taxon>
        <taxon>Pseudonocardiaceae</taxon>
    </lineage>
</organism>
<dbReference type="AlphaFoldDB" id="A0A7W7Q756"/>
<gene>
    <name evidence="7" type="ORF">FHR82_004527</name>
</gene>
<dbReference type="GO" id="GO:0008198">
    <property type="term" value="F:ferrous iron binding"/>
    <property type="evidence" value="ECO:0007669"/>
    <property type="project" value="TreeGrafter"/>
</dbReference>
<proteinExistence type="inferred from homology"/>
<comment type="caution">
    <text evidence="7">The sequence shown here is derived from an EMBL/GenBank/DDBJ whole genome shotgun (WGS) entry which is preliminary data.</text>
</comment>
<dbReference type="Gene3D" id="2.60.120.10">
    <property type="entry name" value="Jelly Rolls"/>
    <property type="match status" value="1"/>
</dbReference>
<evidence type="ECO:0000313" key="7">
    <source>
        <dbReference type="EMBL" id="MBB4908285.1"/>
    </source>
</evidence>
<dbReference type="SUPFAM" id="SSF51182">
    <property type="entry name" value="RmlC-like cupins"/>
    <property type="match status" value="1"/>
</dbReference>
<keyword evidence="4" id="KW-0560">Oxidoreductase</keyword>
<evidence type="ECO:0000256" key="4">
    <source>
        <dbReference type="ARBA" id="ARBA00023002"/>
    </source>
</evidence>
<dbReference type="InterPro" id="IPR014710">
    <property type="entry name" value="RmlC-like_jellyroll"/>
</dbReference>
<keyword evidence="5 6" id="KW-0408">Iron</keyword>
<dbReference type="GO" id="GO:0016702">
    <property type="term" value="F:oxidoreductase activity, acting on single donors with incorporation of molecular oxygen, incorporation of two atoms of oxygen"/>
    <property type="evidence" value="ECO:0007669"/>
    <property type="project" value="InterPro"/>
</dbReference>
<feature type="binding site" evidence="6">
    <location>
        <position position="74"/>
    </location>
    <ligand>
        <name>Fe cation</name>
        <dbReference type="ChEBI" id="CHEBI:24875"/>
        <note>catalytic</note>
    </ligand>
</feature>
<dbReference type="InterPro" id="IPR011051">
    <property type="entry name" value="RmlC_Cupin_sf"/>
</dbReference>
<evidence type="ECO:0000256" key="6">
    <source>
        <dbReference type="PIRSR" id="PIRSR610300-51"/>
    </source>
</evidence>
<feature type="binding site" evidence="6">
    <location>
        <position position="115"/>
    </location>
    <ligand>
        <name>Fe cation</name>
        <dbReference type="ChEBI" id="CHEBI:24875"/>
        <note>catalytic</note>
    </ligand>
</feature>
<dbReference type="Pfam" id="PF05995">
    <property type="entry name" value="CDO_I"/>
    <property type="match status" value="1"/>
</dbReference>
<evidence type="ECO:0000256" key="2">
    <source>
        <dbReference type="ARBA" id="ARBA00022723"/>
    </source>
</evidence>
<evidence type="ECO:0000313" key="8">
    <source>
        <dbReference type="Proteomes" id="UP000520767"/>
    </source>
</evidence>
<dbReference type="EMBL" id="JACHJQ010000004">
    <property type="protein sequence ID" value="MBB4908285.1"/>
    <property type="molecule type" value="Genomic_DNA"/>
</dbReference>
<evidence type="ECO:0000256" key="1">
    <source>
        <dbReference type="ARBA" id="ARBA00006622"/>
    </source>
</evidence>
<dbReference type="Proteomes" id="UP000520767">
    <property type="component" value="Unassembled WGS sequence"/>
</dbReference>
<dbReference type="PANTHER" id="PTHR12918">
    <property type="entry name" value="CYSTEINE DIOXYGENASE"/>
    <property type="match status" value="1"/>
</dbReference>
<keyword evidence="3 7" id="KW-0223">Dioxygenase</keyword>
<dbReference type="InterPro" id="IPR010300">
    <property type="entry name" value="CDO_1"/>
</dbReference>
<name>A0A7W7Q756_9PSEU</name>
<keyword evidence="8" id="KW-1185">Reference proteome</keyword>